<dbReference type="InterPro" id="IPR001040">
    <property type="entry name" value="TIF_eIF_4E"/>
</dbReference>
<dbReference type="Proteomes" id="UP000015102">
    <property type="component" value="Unassembled WGS sequence"/>
</dbReference>
<keyword evidence="2 7" id="KW-0396">Initiation factor</keyword>
<dbReference type="SUPFAM" id="SSF55418">
    <property type="entry name" value="eIF4e-like"/>
    <property type="match status" value="1"/>
</dbReference>
<dbReference type="EnsemblMetazoa" id="MESCA005241-RA">
    <property type="protein sequence ID" value="MESCA005241-PA"/>
    <property type="gene ID" value="MESCA005241"/>
</dbReference>
<evidence type="ECO:0000256" key="2">
    <source>
        <dbReference type="ARBA" id="ARBA00022540"/>
    </source>
</evidence>
<keyword evidence="5 7" id="KW-0648">Protein biosynthesis</keyword>
<dbReference type="InterPro" id="IPR023398">
    <property type="entry name" value="TIF_eIF4e-like"/>
</dbReference>
<evidence type="ECO:0000313" key="9">
    <source>
        <dbReference type="EnsemblMetazoa" id="MESCA005241-PA"/>
    </source>
</evidence>
<evidence type="ECO:0000256" key="1">
    <source>
        <dbReference type="ARBA" id="ARBA00009860"/>
    </source>
</evidence>
<evidence type="ECO:0000256" key="7">
    <source>
        <dbReference type="RuleBase" id="RU004374"/>
    </source>
</evidence>
<evidence type="ECO:0000256" key="5">
    <source>
        <dbReference type="ARBA" id="ARBA00022917"/>
    </source>
</evidence>
<dbReference type="PANTHER" id="PTHR11960:SF8">
    <property type="entry name" value="EUKARYOTIC TRANSLATION INITIATION FACTOR 4E1-RELATED"/>
    <property type="match status" value="1"/>
</dbReference>
<dbReference type="PANTHER" id="PTHR11960">
    <property type="entry name" value="EUKARYOTIC TRANSLATION INITIATION FACTOR 4E RELATED"/>
    <property type="match status" value="1"/>
</dbReference>
<feature type="compositionally biased region" description="Polar residues" evidence="8">
    <location>
        <begin position="1"/>
        <end position="19"/>
    </location>
</feature>
<comment type="similarity">
    <text evidence="1 7">Belongs to the eukaryotic initiation factor 4E family.</text>
</comment>
<reference evidence="10" key="1">
    <citation type="submission" date="2013-02" db="EMBL/GenBank/DDBJ databases">
        <authorList>
            <person name="Hughes D."/>
        </authorList>
    </citation>
    <scope>NUCLEOTIDE SEQUENCE</scope>
    <source>
        <strain>Durham</strain>
        <strain evidence="10">NC isolate 2 -- Noor lab</strain>
    </source>
</reference>
<dbReference type="STRING" id="36166.T1GNT1"/>
<dbReference type="HOGENOM" id="CLU_043552_1_0_1"/>
<keyword evidence="4 7" id="KW-0694">RNA-binding</keyword>
<dbReference type="GO" id="GO:0000340">
    <property type="term" value="F:RNA 7-methylguanosine cap binding"/>
    <property type="evidence" value="ECO:0007669"/>
    <property type="project" value="UniProtKB-ARBA"/>
</dbReference>
<evidence type="ECO:0000256" key="4">
    <source>
        <dbReference type="ARBA" id="ARBA00022884"/>
    </source>
</evidence>
<keyword evidence="3" id="KW-0810">Translation regulation</keyword>
<protein>
    <recommendedName>
        <fullName evidence="6">eIF-4F 25 kDa subunit</fullName>
    </recommendedName>
</protein>
<dbReference type="GO" id="GO:0006417">
    <property type="term" value="P:regulation of translation"/>
    <property type="evidence" value="ECO:0007669"/>
    <property type="project" value="UniProtKB-KW"/>
</dbReference>
<feature type="compositionally biased region" description="Polar residues" evidence="8">
    <location>
        <begin position="27"/>
        <end position="40"/>
    </location>
</feature>
<dbReference type="GO" id="GO:0003743">
    <property type="term" value="F:translation initiation factor activity"/>
    <property type="evidence" value="ECO:0007669"/>
    <property type="project" value="UniProtKB-KW"/>
</dbReference>
<organism evidence="9 10">
    <name type="scientific">Megaselia scalaris</name>
    <name type="common">Humpbacked fly</name>
    <name type="synonym">Phora scalaris</name>
    <dbReference type="NCBI Taxonomy" id="36166"/>
    <lineage>
        <taxon>Eukaryota</taxon>
        <taxon>Metazoa</taxon>
        <taxon>Ecdysozoa</taxon>
        <taxon>Arthropoda</taxon>
        <taxon>Hexapoda</taxon>
        <taxon>Insecta</taxon>
        <taxon>Pterygota</taxon>
        <taxon>Neoptera</taxon>
        <taxon>Endopterygota</taxon>
        <taxon>Diptera</taxon>
        <taxon>Brachycera</taxon>
        <taxon>Muscomorpha</taxon>
        <taxon>Platypezoidea</taxon>
        <taxon>Phoridae</taxon>
        <taxon>Megaseliini</taxon>
        <taxon>Megaselia</taxon>
    </lineage>
</organism>
<evidence type="ECO:0000256" key="6">
    <source>
        <dbReference type="ARBA" id="ARBA00032656"/>
    </source>
</evidence>
<sequence>MFPVMSSSSMHPNYNNNGGYHSRKQYHQNGGPHSSNSQYSMVHYQQPPLPPPPQPHYCVNHYPHEPREIIQEDINGHLVVPEALAPDCLIKHPLQNQWTLWYLEADRSKSWEDLQNEISTFDTVEDFWSLYHYIKLASEIRPGSDYSLFKKGIRPMWEDEANKNGGRWMITLNRAAHSDIDNLWLDVILCLIGESFEHSDQICGAVINNRSKAFKISIWTADAKDEEGCLEIGTKLSDALLLDAGALNYQQHSDSMSKQGPGVKPLYTI</sequence>
<evidence type="ECO:0000313" key="10">
    <source>
        <dbReference type="Proteomes" id="UP000015102"/>
    </source>
</evidence>
<dbReference type="OMA" id="EEFWAIV"/>
<proteinExistence type="inferred from homology"/>
<accession>T1GNT1</accession>
<reference evidence="9" key="2">
    <citation type="submission" date="2015-06" db="UniProtKB">
        <authorList>
            <consortium name="EnsemblMetazoa"/>
        </authorList>
    </citation>
    <scope>IDENTIFICATION</scope>
</reference>
<dbReference type="Gene3D" id="3.30.760.10">
    <property type="entry name" value="RNA Cap, Translation Initiation Factor Eif4e"/>
    <property type="match status" value="1"/>
</dbReference>
<dbReference type="PROSITE" id="PS00813">
    <property type="entry name" value="IF4E"/>
    <property type="match status" value="1"/>
</dbReference>
<feature type="region of interest" description="Disordered" evidence="8">
    <location>
        <begin position="1"/>
        <end position="56"/>
    </location>
</feature>
<name>T1GNT1_MEGSC</name>
<evidence type="ECO:0000256" key="3">
    <source>
        <dbReference type="ARBA" id="ARBA00022845"/>
    </source>
</evidence>
<keyword evidence="10" id="KW-1185">Reference proteome</keyword>
<evidence type="ECO:0000256" key="8">
    <source>
        <dbReference type="SAM" id="MobiDB-lite"/>
    </source>
</evidence>
<dbReference type="AlphaFoldDB" id="T1GNT1"/>
<dbReference type="GO" id="GO:0016281">
    <property type="term" value="C:eukaryotic translation initiation factor 4F complex"/>
    <property type="evidence" value="ECO:0007669"/>
    <property type="project" value="TreeGrafter"/>
</dbReference>
<dbReference type="Pfam" id="PF01652">
    <property type="entry name" value="IF4E"/>
    <property type="match status" value="1"/>
</dbReference>
<dbReference type="EMBL" id="CAQQ02200046">
    <property type="status" value="NOT_ANNOTATED_CDS"/>
    <property type="molecule type" value="Genomic_DNA"/>
</dbReference>
<dbReference type="InterPro" id="IPR019770">
    <property type="entry name" value="TIF_eIF_4E_CS"/>
</dbReference>